<dbReference type="Pfam" id="PF08207">
    <property type="entry name" value="EFP_N"/>
    <property type="match status" value="1"/>
</dbReference>
<dbReference type="OrthoDB" id="10259892at2759"/>
<dbReference type="Gene3D" id="2.30.30.30">
    <property type="match status" value="1"/>
</dbReference>
<dbReference type="SMART" id="SM00841">
    <property type="entry name" value="Elong-fact-P_C"/>
    <property type="match status" value="1"/>
</dbReference>
<dbReference type="PANTHER" id="PTHR30053">
    <property type="entry name" value="ELONGATION FACTOR P"/>
    <property type="match status" value="1"/>
</dbReference>
<dbReference type="InterPro" id="IPR020599">
    <property type="entry name" value="Transl_elong_fac_P/YeiP"/>
</dbReference>
<dbReference type="AlphaFoldDB" id="A0A9W7CPL0"/>
<dbReference type="GO" id="GO:0003746">
    <property type="term" value="F:translation elongation factor activity"/>
    <property type="evidence" value="ECO:0007669"/>
    <property type="project" value="TreeGrafter"/>
</dbReference>
<accession>A0A9W7CPL0</accession>
<gene>
    <name evidence="5" type="ORF">TrRE_jg12280</name>
</gene>
<evidence type="ECO:0000313" key="5">
    <source>
        <dbReference type="EMBL" id="GMI08744.1"/>
    </source>
</evidence>
<sequence length="133" mass="14671">MNAAKVKASEVKVGTVLSLDDNNTLAMVKKSTIVKPGKGGAFNNLELTTMSGRNMNLRLRTTESVEKVRLDRENYQVLYLDGDTVHLMHDETFEQLSVELANGVSMMIPPFVNTGDVIEVNPNTLEYVGRVGK</sequence>
<comment type="caution">
    <text evidence="5">The sequence shown here is derived from an EMBL/GenBank/DDBJ whole genome shotgun (WGS) entry which is preliminary data.</text>
</comment>
<dbReference type="InterPro" id="IPR012340">
    <property type="entry name" value="NA-bd_OB-fold"/>
</dbReference>
<dbReference type="InterPro" id="IPR014722">
    <property type="entry name" value="Rib_uL2_dom2"/>
</dbReference>
<evidence type="ECO:0000256" key="1">
    <source>
        <dbReference type="ARBA" id="ARBA00004229"/>
    </source>
</evidence>
<feature type="domain" description="Elongation factor P C-terminal" evidence="4">
    <location>
        <begin position="85"/>
        <end position="130"/>
    </location>
</feature>
<dbReference type="InterPro" id="IPR008991">
    <property type="entry name" value="Translation_prot_SH3-like_sf"/>
</dbReference>
<dbReference type="Proteomes" id="UP001165082">
    <property type="component" value="Unassembled WGS sequence"/>
</dbReference>
<keyword evidence="3" id="KW-0934">Plastid</keyword>
<evidence type="ECO:0000256" key="3">
    <source>
        <dbReference type="ARBA" id="ARBA00022640"/>
    </source>
</evidence>
<evidence type="ECO:0000313" key="6">
    <source>
        <dbReference type="Proteomes" id="UP001165082"/>
    </source>
</evidence>
<dbReference type="SUPFAM" id="SSF50249">
    <property type="entry name" value="Nucleic acid-binding proteins"/>
    <property type="match status" value="1"/>
</dbReference>
<evidence type="ECO:0000256" key="2">
    <source>
        <dbReference type="ARBA" id="ARBA00022528"/>
    </source>
</evidence>
<name>A0A9W7CPL0_9STRA</name>
<organism evidence="5 6">
    <name type="scientific">Triparma retinervis</name>
    <dbReference type="NCBI Taxonomy" id="2557542"/>
    <lineage>
        <taxon>Eukaryota</taxon>
        <taxon>Sar</taxon>
        <taxon>Stramenopiles</taxon>
        <taxon>Ochrophyta</taxon>
        <taxon>Bolidophyceae</taxon>
        <taxon>Parmales</taxon>
        <taxon>Triparmaceae</taxon>
        <taxon>Triparma</taxon>
    </lineage>
</organism>
<reference evidence="5" key="1">
    <citation type="submission" date="2022-07" db="EMBL/GenBank/DDBJ databases">
        <title>Genome analysis of Parmales, a sister group of diatoms, reveals the evolutionary specialization of diatoms from phago-mixotrophs to photoautotrophs.</title>
        <authorList>
            <person name="Ban H."/>
            <person name="Sato S."/>
            <person name="Yoshikawa S."/>
            <person name="Kazumasa Y."/>
            <person name="Nakamura Y."/>
            <person name="Ichinomiya M."/>
            <person name="Saitoh K."/>
            <person name="Sato N."/>
            <person name="Blanc-Mathieu R."/>
            <person name="Endo H."/>
            <person name="Kuwata A."/>
            <person name="Ogata H."/>
        </authorList>
    </citation>
    <scope>NUCLEOTIDE SEQUENCE</scope>
</reference>
<dbReference type="Gene3D" id="2.40.50.140">
    <property type="entry name" value="Nucleic acid-binding proteins"/>
    <property type="match status" value="1"/>
</dbReference>
<dbReference type="GO" id="GO:0043043">
    <property type="term" value="P:peptide biosynthetic process"/>
    <property type="evidence" value="ECO:0007669"/>
    <property type="project" value="InterPro"/>
</dbReference>
<evidence type="ECO:0000259" key="4">
    <source>
        <dbReference type="SMART" id="SM00841"/>
    </source>
</evidence>
<proteinExistence type="predicted"/>
<dbReference type="GO" id="GO:0009507">
    <property type="term" value="C:chloroplast"/>
    <property type="evidence" value="ECO:0007669"/>
    <property type="project" value="UniProtKB-SubCell"/>
</dbReference>
<protein>
    <recommendedName>
        <fullName evidence="4">Elongation factor P C-terminal domain-containing protein</fullName>
    </recommendedName>
</protein>
<dbReference type="Pfam" id="PF09285">
    <property type="entry name" value="Elong-fact-P_C"/>
    <property type="match status" value="1"/>
</dbReference>
<dbReference type="PANTHER" id="PTHR30053:SF14">
    <property type="entry name" value="TRANSLATION ELONGATION FACTOR KOW-LIKE DOMAIN-CONTAINING PROTEIN"/>
    <property type="match status" value="1"/>
</dbReference>
<keyword evidence="6" id="KW-1185">Reference proteome</keyword>
<dbReference type="InterPro" id="IPR013185">
    <property type="entry name" value="Transl_elong_KOW-like"/>
</dbReference>
<comment type="subcellular location">
    <subcellularLocation>
        <location evidence="1">Plastid</location>
        <location evidence="1">Chloroplast</location>
    </subcellularLocation>
</comment>
<keyword evidence="2" id="KW-0150">Chloroplast</keyword>
<dbReference type="InterPro" id="IPR015365">
    <property type="entry name" value="Elong-fact-P_C"/>
</dbReference>
<dbReference type="EMBL" id="BRXZ01000279">
    <property type="protein sequence ID" value="GMI08744.1"/>
    <property type="molecule type" value="Genomic_DNA"/>
</dbReference>
<dbReference type="SUPFAM" id="SSF50104">
    <property type="entry name" value="Translation proteins SH3-like domain"/>
    <property type="match status" value="1"/>
</dbReference>